<dbReference type="GeneID" id="28962040"/>
<sequence>MDEANMAMIRQGHPTKTSPRALKVPVVEHHSEFIAAAQADQFLHCETLSEKRQAIQFEAERFPSLRQREKHERLSSPNQMSSTVSRPQNPT</sequence>
<gene>
    <name evidence="2" type="ORF">FOXG_21023</name>
    <name evidence="3" type="ORF">FOXG_21334</name>
    <name evidence="4" type="ORF">FOXG_22684</name>
</gene>
<evidence type="ECO:0000313" key="4">
    <source>
        <dbReference type="EMBL" id="KNB19918.1"/>
    </source>
</evidence>
<dbReference type="RefSeq" id="XP_018257963.1">
    <property type="nucleotide sequence ID" value="XM_018403091.1"/>
</dbReference>
<dbReference type="GeneID" id="28963390"/>
<dbReference type="Proteomes" id="UP000009097">
    <property type="component" value="Unassembled WGS sequence"/>
</dbReference>
<reference evidence="2" key="1">
    <citation type="submission" date="2007-04" db="EMBL/GenBank/DDBJ databases">
        <authorList>
            <consortium name="The Broad Institute Genome Sequencing Platform"/>
            <person name="Birren B."/>
            <person name="Lander E."/>
            <person name="Galagan J."/>
            <person name="Nusbaum C."/>
            <person name="Devon K."/>
            <person name="Ma L.-J."/>
            <person name="Jaffe D."/>
            <person name="Butler J."/>
            <person name="Alvarez P."/>
            <person name="Gnerre S."/>
            <person name="Grabherr M."/>
            <person name="Kleber M."/>
            <person name="Mauceli E."/>
            <person name="Brockman W."/>
            <person name="MacCallum I.A."/>
            <person name="Young S."/>
            <person name="LaButti K."/>
            <person name="DeCaprio D."/>
            <person name="Crawford M."/>
            <person name="Koehrsen M."/>
            <person name="Engels R."/>
            <person name="Montgomery P."/>
            <person name="Pearson M."/>
            <person name="Howarth C."/>
            <person name="Larson L."/>
            <person name="White J."/>
            <person name="O'Leary S."/>
            <person name="Kodira C."/>
            <person name="Zeng Q."/>
            <person name="Yandava C."/>
            <person name="Alvarado L."/>
            <person name="Kistler C."/>
            <person name="Shim W.-B."/>
            <person name="Kang S."/>
            <person name="Woloshuk C."/>
        </authorList>
    </citation>
    <scope>NUCLEOTIDE SEQUENCE</scope>
    <source>
        <strain evidence="2">4287</strain>
    </source>
</reference>
<feature type="region of interest" description="Disordered" evidence="1">
    <location>
        <begin position="60"/>
        <end position="91"/>
    </location>
</feature>
<feature type="compositionally biased region" description="Polar residues" evidence="1">
    <location>
        <begin position="75"/>
        <end position="91"/>
    </location>
</feature>
<dbReference type="RefSeq" id="XP_018253504.1">
    <property type="nucleotide sequence ID" value="XM_018401667.1"/>
</dbReference>
<dbReference type="VEuPathDB" id="FungiDB:FOXG_21023"/>
<proteinExistence type="predicted"/>
<feature type="compositionally biased region" description="Basic and acidic residues" evidence="1">
    <location>
        <begin position="60"/>
        <end position="74"/>
    </location>
</feature>
<dbReference type="KEGG" id="fox:FOXG_21334"/>
<dbReference type="RefSeq" id="XP_018252082.1">
    <property type="nucleotide sequence ID" value="XM_018401354.1"/>
</dbReference>
<organism evidence="2 5">
    <name type="scientific">Fusarium oxysporum f. sp. lycopersici (strain 4287 / CBS 123668 / FGSC 9935 / NRRL 34936)</name>
    <name type="common">Fusarium vascular wilt of tomato</name>
    <dbReference type="NCBI Taxonomy" id="426428"/>
    <lineage>
        <taxon>Eukaryota</taxon>
        <taxon>Fungi</taxon>
        <taxon>Dikarya</taxon>
        <taxon>Ascomycota</taxon>
        <taxon>Pezizomycotina</taxon>
        <taxon>Sordariomycetes</taxon>
        <taxon>Hypocreomycetidae</taxon>
        <taxon>Hypocreales</taxon>
        <taxon>Nectriaceae</taxon>
        <taxon>Fusarium</taxon>
        <taxon>Fusarium oxysporum species complex</taxon>
    </lineage>
</organism>
<name>A0A0J9WSC4_FUSO4</name>
<reference evidence="2" key="2">
    <citation type="journal article" date="2010" name="Nature">
        <title>Comparative genomics reveals mobile pathogenicity chromosomes in Fusarium.</title>
        <authorList>
            <person name="Ma L.J."/>
            <person name="van der Does H.C."/>
            <person name="Borkovich K.A."/>
            <person name="Coleman J.J."/>
            <person name="Daboussi M.J."/>
            <person name="Di Pietro A."/>
            <person name="Dufresne M."/>
            <person name="Freitag M."/>
            <person name="Grabherr M."/>
            <person name="Henrissat B."/>
            <person name="Houterman P.M."/>
            <person name="Kang S."/>
            <person name="Shim W.B."/>
            <person name="Woloshuk C."/>
            <person name="Xie X."/>
            <person name="Xu J.R."/>
            <person name="Antoniw J."/>
            <person name="Baker S.E."/>
            <person name="Bluhm B.H."/>
            <person name="Breakspear A."/>
            <person name="Brown D.W."/>
            <person name="Butchko R.A."/>
            <person name="Chapman S."/>
            <person name="Coulson R."/>
            <person name="Coutinho P.M."/>
            <person name="Danchin E.G."/>
            <person name="Diener A."/>
            <person name="Gale L.R."/>
            <person name="Gardiner D.M."/>
            <person name="Goff S."/>
            <person name="Hammond-Kosack K.E."/>
            <person name="Hilburn K."/>
            <person name="Hua-Van A."/>
            <person name="Jonkers W."/>
            <person name="Kazan K."/>
            <person name="Kodira C.D."/>
            <person name="Koehrsen M."/>
            <person name="Kumar L."/>
            <person name="Lee Y.H."/>
            <person name="Li L."/>
            <person name="Manners J.M."/>
            <person name="Miranda-Saavedra D."/>
            <person name="Mukherjee M."/>
            <person name="Park G."/>
            <person name="Park J."/>
            <person name="Park S.Y."/>
            <person name="Proctor R.H."/>
            <person name="Regev A."/>
            <person name="Ruiz-Roldan M.C."/>
            <person name="Sain D."/>
            <person name="Sakthikumar S."/>
            <person name="Sykes S."/>
            <person name="Schwartz D.C."/>
            <person name="Turgeon B.G."/>
            <person name="Wapinski I."/>
            <person name="Yoder O."/>
            <person name="Young S."/>
            <person name="Zeng Q."/>
            <person name="Zhou S."/>
            <person name="Galagan J."/>
            <person name="Cuomo C.A."/>
            <person name="Kistler H.C."/>
            <person name="Rep M."/>
        </authorList>
    </citation>
    <scope>NUCLEOTIDE SEQUENCE [LARGE SCALE GENOMIC DNA]</scope>
    <source>
        <strain evidence="2">4287</strain>
    </source>
</reference>
<dbReference type="VEuPathDB" id="FungiDB:FOXG_21334"/>
<dbReference type="KEGG" id="fox:FOXG_21023"/>
<dbReference type="EMBL" id="DS231713">
    <property type="protein sequence ID" value="KNB14037.1"/>
    <property type="molecule type" value="Genomic_DNA"/>
</dbReference>
<evidence type="ECO:0000313" key="5">
    <source>
        <dbReference type="Proteomes" id="UP000009097"/>
    </source>
</evidence>
<feature type="region of interest" description="Disordered" evidence="1">
    <location>
        <begin position="1"/>
        <end position="22"/>
    </location>
</feature>
<dbReference type="AlphaFoldDB" id="A0A0J9WSC4"/>
<accession>A0A0J9WSC4</accession>
<dbReference type="EMBL" id="DS231736">
    <property type="protein sequence ID" value="KNB19918.1"/>
    <property type="molecule type" value="Genomic_DNA"/>
</dbReference>
<evidence type="ECO:0000313" key="2">
    <source>
        <dbReference type="EMBL" id="KNB14037.1"/>
    </source>
</evidence>
<dbReference type="VEuPathDB" id="FungiDB:FOXG_22684"/>
<dbReference type="EMBL" id="DS231716">
    <property type="protein sequence ID" value="KNB15459.1"/>
    <property type="molecule type" value="Genomic_DNA"/>
</dbReference>
<dbReference type="GeneID" id="28961729"/>
<evidence type="ECO:0000313" key="3">
    <source>
        <dbReference type="EMBL" id="KNB15459.1"/>
    </source>
</evidence>
<dbReference type="KEGG" id="fox:FOXG_22684"/>
<evidence type="ECO:0000256" key="1">
    <source>
        <dbReference type="SAM" id="MobiDB-lite"/>
    </source>
</evidence>
<protein>
    <submittedName>
        <fullName evidence="2">Uncharacterized protein</fullName>
    </submittedName>
</protein>